<reference evidence="1" key="1">
    <citation type="journal article" date="2019" name="BMC Genomics">
        <title>A new reference genome for Sorghum bicolor reveals high levels of sequence similarity between sweet and grain genotypes: implications for the genetics of sugar metabolism.</title>
        <authorList>
            <person name="Cooper E.A."/>
            <person name="Brenton Z.W."/>
            <person name="Flinn B.S."/>
            <person name="Jenkins J."/>
            <person name="Shu S."/>
            <person name="Flowers D."/>
            <person name="Luo F."/>
            <person name="Wang Y."/>
            <person name="Xia P."/>
            <person name="Barry K."/>
            <person name="Daum C."/>
            <person name="Lipzen A."/>
            <person name="Yoshinaga Y."/>
            <person name="Schmutz J."/>
            <person name="Saski C."/>
            <person name="Vermerris W."/>
            <person name="Kresovich S."/>
        </authorList>
    </citation>
    <scope>NUCLEOTIDE SEQUENCE</scope>
</reference>
<name>A0A921RAD1_SORBI</name>
<comment type="caution">
    <text evidence="1">The sequence shown here is derived from an EMBL/GenBank/DDBJ whole genome shotgun (WGS) entry which is preliminary data.</text>
</comment>
<reference evidence="1" key="2">
    <citation type="submission" date="2020-10" db="EMBL/GenBank/DDBJ databases">
        <authorList>
            <person name="Cooper E.A."/>
            <person name="Brenton Z.W."/>
            <person name="Flinn B.S."/>
            <person name="Jenkins J."/>
            <person name="Shu S."/>
            <person name="Flowers D."/>
            <person name="Luo F."/>
            <person name="Wang Y."/>
            <person name="Xia P."/>
            <person name="Barry K."/>
            <person name="Daum C."/>
            <person name="Lipzen A."/>
            <person name="Yoshinaga Y."/>
            <person name="Schmutz J."/>
            <person name="Saski C."/>
            <person name="Vermerris W."/>
            <person name="Kresovich S."/>
        </authorList>
    </citation>
    <scope>NUCLEOTIDE SEQUENCE</scope>
</reference>
<gene>
    <name evidence="1" type="ORF">BDA96_03G103600</name>
</gene>
<dbReference type="Proteomes" id="UP000807115">
    <property type="component" value="Chromosome 3"/>
</dbReference>
<protein>
    <submittedName>
        <fullName evidence="1">Uncharacterized protein</fullName>
    </submittedName>
</protein>
<evidence type="ECO:0000313" key="1">
    <source>
        <dbReference type="EMBL" id="KAG0536924.1"/>
    </source>
</evidence>
<sequence length="163" mass="18484">MEWKHRHTCRCGLARSKGRRRPAKSLDSAHLEATAENAVMCEEPAERRDRQIWHLHCTAHSPPARHGMDAQHADKRSSVSVASMQKPTSLVQYVLRQSRQQCGSSKYIAAPLLTMQDTIFWSWVSRGGQPRARALVLIARVIRPQLEILAHLLVPGEEYVKTC</sequence>
<accession>A0A921RAD1</accession>
<dbReference type="AlphaFoldDB" id="A0A921RAD1"/>
<dbReference type="EMBL" id="CM027682">
    <property type="protein sequence ID" value="KAG0536924.1"/>
    <property type="molecule type" value="Genomic_DNA"/>
</dbReference>
<organism evidence="1 2">
    <name type="scientific">Sorghum bicolor</name>
    <name type="common">Sorghum</name>
    <name type="synonym">Sorghum vulgare</name>
    <dbReference type="NCBI Taxonomy" id="4558"/>
    <lineage>
        <taxon>Eukaryota</taxon>
        <taxon>Viridiplantae</taxon>
        <taxon>Streptophyta</taxon>
        <taxon>Embryophyta</taxon>
        <taxon>Tracheophyta</taxon>
        <taxon>Spermatophyta</taxon>
        <taxon>Magnoliopsida</taxon>
        <taxon>Liliopsida</taxon>
        <taxon>Poales</taxon>
        <taxon>Poaceae</taxon>
        <taxon>PACMAD clade</taxon>
        <taxon>Panicoideae</taxon>
        <taxon>Andropogonodae</taxon>
        <taxon>Andropogoneae</taxon>
        <taxon>Sorghinae</taxon>
        <taxon>Sorghum</taxon>
    </lineage>
</organism>
<evidence type="ECO:0000313" key="2">
    <source>
        <dbReference type="Proteomes" id="UP000807115"/>
    </source>
</evidence>
<proteinExistence type="predicted"/>